<evidence type="ECO:0000313" key="2">
    <source>
        <dbReference type="EMBL" id="KAL3622080.1"/>
    </source>
</evidence>
<evidence type="ECO:0000259" key="1">
    <source>
        <dbReference type="PROSITE" id="PS50004"/>
    </source>
</evidence>
<dbReference type="InterPro" id="IPR000008">
    <property type="entry name" value="C2_dom"/>
</dbReference>
<dbReference type="EMBL" id="JAVIJP010000061">
    <property type="protein sequence ID" value="KAL3622080.1"/>
    <property type="molecule type" value="Genomic_DNA"/>
</dbReference>
<dbReference type="Proteomes" id="UP001632038">
    <property type="component" value="Unassembled WGS sequence"/>
</dbReference>
<dbReference type="PROSITE" id="PS50004">
    <property type="entry name" value="C2"/>
    <property type="match status" value="1"/>
</dbReference>
<accession>A0ABD3BX35</accession>
<evidence type="ECO:0000313" key="3">
    <source>
        <dbReference type="Proteomes" id="UP001632038"/>
    </source>
</evidence>
<protein>
    <recommendedName>
        <fullName evidence="1">C2 domain-containing protein</fullName>
    </recommendedName>
</protein>
<dbReference type="AlphaFoldDB" id="A0ABD3BX35"/>
<organism evidence="2 3">
    <name type="scientific">Castilleja foliolosa</name>
    <dbReference type="NCBI Taxonomy" id="1961234"/>
    <lineage>
        <taxon>Eukaryota</taxon>
        <taxon>Viridiplantae</taxon>
        <taxon>Streptophyta</taxon>
        <taxon>Embryophyta</taxon>
        <taxon>Tracheophyta</taxon>
        <taxon>Spermatophyta</taxon>
        <taxon>Magnoliopsida</taxon>
        <taxon>eudicotyledons</taxon>
        <taxon>Gunneridae</taxon>
        <taxon>Pentapetalae</taxon>
        <taxon>asterids</taxon>
        <taxon>lamiids</taxon>
        <taxon>Lamiales</taxon>
        <taxon>Orobanchaceae</taxon>
        <taxon>Pedicularideae</taxon>
        <taxon>Castillejinae</taxon>
        <taxon>Castilleja</taxon>
    </lineage>
</organism>
<dbReference type="SUPFAM" id="SSF49562">
    <property type="entry name" value="C2 domain (Calcium/lipid-binding domain, CaLB)"/>
    <property type="match status" value="1"/>
</dbReference>
<proteinExistence type="predicted"/>
<dbReference type="InterPro" id="IPR035892">
    <property type="entry name" value="C2_domain_sf"/>
</dbReference>
<gene>
    <name evidence="2" type="ORF">CASFOL_034276</name>
</gene>
<reference evidence="3" key="1">
    <citation type="journal article" date="2024" name="IScience">
        <title>Strigolactones Initiate the Formation of Haustorium-like Structures in Castilleja.</title>
        <authorList>
            <person name="Buerger M."/>
            <person name="Peterson D."/>
            <person name="Chory J."/>
        </authorList>
    </citation>
    <scope>NUCLEOTIDE SEQUENCE [LARGE SCALE GENOMIC DNA]</scope>
</reference>
<dbReference type="CDD" id="cd00030">
    <property type="entry name" value="C2"/>
    <property type="match status" value="1"/>
</dbReference>
<dbReference type="PANTHER" id="PTHR35503">
    <property type="entry name" value="OSJNBA0006M15.15 PROTEIN"/>
    <property type="match status" value="1"/>
</dbReference>
<dbReference type="PANTHER" id="PTHR35503:SF2">
    <property type="entry name" value="OS04G0455700 PROTEIN"/>
    <property type="match status" value="1"/>
</dbReference>
<comment type="caution">
    <text evidence="2">The sequence shown here is derived from an EMBL/GenBank/DDBJ whole genome shotgun (WGS) entry which is preliminary data.</text>
</comment>
<name>A0ABD3BX35_9LAMI</name>
<dbReference type="Gene3D" id="2.60.40.150">
    <property type="entry name" value="C2 domain"/>
    <property type="match status" value="1"/>
</dbReference>
<feature type="domain" description="C2" evidence="1">
    <location>
        <begin position="1"/>
        <end position="127"/>
    </location>
</feature>
<keyword evidence="3" id="KW-1185">Reference proteome</keyword>
<sequence length="193" mass="21887">MDDPSDSLSLSIELKIIRARNISLNSTQHLFVRCYLSAGINKRVKLDTQQISSKSNFTFNQTFSLDCLASKDTIKCLKQGTVVFELRQRRSSLMGRMISNSKLLARAEMSWNDIVVDGPNMTIEKWVVMIPRIGSRVYDDDVKPPAVLIAMKVQESVEVTERKKIDEWNEHYCGCKSCVECEFLAIGVALEAF</sequence>